<dbReference type="Gene3D" id="3.30.70.100">
    <property type="match status" value="1"/>
</dbReference>
<evidence type="ECO:0000313" key="10">
    <source>
        <dbReference type="Proteomes" id="UP000294412"/>
    </source>
</evidence>
<comment type="subcellular location">
    <subcellularLocation>
        <location evidence="1">Cell membrane</location>
        <topology evidence="1">Multi-pass membrane protein</topology>
    </subcellularLocation>
</comment>
<accession>A0A451D399</accession>
<feature type="transmembrane region" description="Helical" evidence="7">
    <location>
        <begin position="219"/>
        <end position="240"/>
    </location>
</feature>
<dbReference type="Proteomes" id="UP000294412">
    <property type="component" value="Chromosome"/>
</dbReference>
<evidence type="ECO:0000256" key="1">
    <source>
        <dbReference type="ARBA" id="ARBA00004651"/>
    </source>
</evidence>
<dbReference type="GO" id="GO:0022857">
    <property type="term" value="F:transmembrane transporter activity"/>
    <property type="evidence" value="ECO:0007669"/>
    <property type="project" value="InterPro"/>
</dbReference>
<dbReference type="Pfam" id="PF21987">
    <property type="entry name" value="YajR_YAM"/>
    <property type="match status" value="1"/>
</dbReference>
<evidence type="ECO:0000256" key="5">
    <source>
        <dbReference type="ARBA" id="ARBA00022989"/>
    </source>
</evidence>
<evidence type="ECO:0000256" key="3">
    <source>
        <dbReference type="ARBA" id="ARBA00022475"/>
    </source>
</evidence>
<feature type="transmembrane region" description="Helical" evidence="7">
    <location>
        <begin position="48"/>
        <end position="72"/>
    </location>
</feature>
<evidence type="ECO:0000256" key="2">
    <source>
        <dbReference type="ARBA" id="ARBA00022448"/>
    </source>
</evidence>
<dbReference type="InterPro" id="IPR005829">
    <property type="entry name" value="Sugar_transporter_CS"/>
</dbReference>
<dbReference type="RefSeq" id="WP_157993862.1">
    <property type="nucleotide sequence ID" value="NZ_LR217703.1"/>
</dbReference>
<feature type="transmembrane region" description="Helical" evidence="7">
    <location>
        <begin position="252"/>
        <end position="273"/>
    </location>
</feature>
<evidence type="ECO:0000259" key="8">
    <source>
        <dbReference type="PROSITE" id="PS50850"/>
    </source>
</evidence>
<dbReference type="PROSITE" id="PS50850">
    <property type="entry name" value="MFS"/>
    <property type="match status" value="1"/>
</dbReference>
<feature type="transmembrane region" description="Helical" evidence="7">
    <location>
        <begin position="79"/>
        <end position="98"/>
    </location>
</feature>
<evidence type="ECO:0000256" key="4">
    <source>
        <dbReference type="ARBA" id="ARBA00022692"/>
    </source>
</evidence>
<dbReference type="InterPro" id="IPR054152">
    <property type="entry name" value="YajR_YAM"/>
</dbReference>
<dbReference type="PANTHER" id="PTHR23517">
    <property type="entry name" value="RESISTANCE PROTEIN MDTM, PUTATIVE-RELATED-RELATED"/>
    <property type="match status" value="1"/>
</dbReference>
<name>A0A451D399_9GAMM</name>
<dbReference type="SUPFAM" id="SSF103473">
    <property type="entry name" value="MFS general substrate transporter"/>
    <property type="match status" value="1"/>
</dbReference>
<sequence>MSDHKMTPIELHASWGLGIVFSLRMLGMFMVLPILTTYAIQLNDANETLIGVAIGVYGISQAIFQIPIGFLSDRFGRKLLIIIGLCFFAIGSIIAALTQSIWGIILGRALQGSGAISAAVMALLSDLTREQNYTKAMTCIGISFGITFCIATVLGPIITSKLGLQDLFWIIAILAIIAILITLLIVPSTSNHVLNRESEVIKSSVSYVITDRYLIKLNLSVLFLHILLMSNFIAIPPKLIQIGLQPSDHWKIYLYTMIISLVTAAPLIIYAEIKRKMKTIFISCVFLILGAEILLWTTDNNIWQALISLEIFFIGFNVMEAILPSLISKQSPAGYKGTAMGIYTTSQCIGVAIGGSMNGWILESIGSHGVFLSNILISIFWLLIGYSLSEPLYLSSLRFTIKDSMTHAKQIATYLKKKEGVFDILILPKEKSLYVKVDDKIITRKEIEKILSK</sequence>
<feature type="transmembrane region" description="Helical" evidence="7">
    <location>
        <begin position="339"/>
        <end position="362"/>
    </location>
</feature>
<dbReference type="GO" id="GO:0005886">
    <property type="term" value="C:plasma membrane"/>
    <property type="evidence" value="ECO:0007669"/>
    <property type="project" value="UniProtKB-SubCell"/>
</dbReference>
<feature type="transmembrane region" description="Helical" evidence="7">
    <location>
        <begin position="302"/>
        <end position="327"/>
    </location>
</feature>
<feature type="transmembrane region" description="Helical" evidence="7">
    <location>
        <begin position="368"/>
        <end position="388"/>
    </location>
</feature>
<feature type="domain" description="Major facilitator superfamily (MFS) profile" evidence="8">
    <location>
        <begin position="13"/>
        <end position="393"/>
    </location>
</feature>
<keyword evidence="2" id="KW-0813">Transport</keyword>
<dbReference type="InterPro" id="IPR050171">
    <property type="entry name" value="MFS_Transporters"/>
</dbReference>
<feature type="transmembrane region" description="Helical" evidence="7">
    <location>
        <begin position="12"/>
        <end position="36"/>
    </location>
</feature>
<protein>
    <submittedName>
        <fullName evidence="9">Inner membrane transport protein YajR</fullName>
    </submittedName>
</protein>
<keyword evidence="5 7" id="KW-1133">Transmembrane helix</keyword>
<gene>
    <name evidence="9" type="primary">yajR</name>
    <name evidence="9" type="ORF">ERCICUMA2628_556</name>
</gene>
<dbReference type="PROSITE" id="PS00216">
    <property type="entry name" value="SUGAR_TRANSPORT_1"/>
    <property type="match status" value="1"/>
</dbReference>
<feature type="transmembrane region" description="Helical" evidence="7">
    <location>
        <begin position="136"/>
        <end position="155"/>
    </location>
</feature>
<dbReference type="AlphaFoldDB" id="A0A451D399"/>
<keyword evidence="3" id="KW-1003">Cell membrane</keyword>
<dbReference type="InterPro" id="IPR011701">
    <property type="entry name" value="MFS"/>
</dbReference>
<feature type="transmembrane region" description="Helical" evidence="7">
    <location>
        <begin position="167"/>
        <end position="186"/>
    </location>
</feature>
<evidence type="ECO:0000256" key="6">
    <source>
        <dbReference type="ARBA" id="ARBA00023136"/>
    </source>
</evidence>
<evidence type="ECO:0000313" key="9">
    <source>
        <dbReference type="EMBL" id="VFP80137.1"/>
    </source>
</evidence>
<dbReference type="OrthoDB" id="9764259at2"/>
<dbReference type="InterPro" id="IPR036259">
    <property type="entry name" value="MFS_trans_sf"/>
</dbReference>
<evidence type="ECO:0000256" key="7">
    <source>
        <dbReference type="SAM" id="Phobius"/>
    </source>
</evidence>
<organism evidence="9 10">
    <name type="scientific">Candidatus Erwinia haradaeae</name>
    <dbReference type="NCBI Taxonomy" id="1922217"/>
    <lineage>
        <taxon>Bacteria</taxon>
        <taxon>Pseudomonadati</taxon>
        <taxon>Pseudomonadota</taxon>
        <taxon>Gammaproteobacteria</taxon>
        <taxon>Enterobacterales</taxon>
        <taxon>Erwiniaceae</taxon>
        <taxon>Erwinia</taxon>
    </lineage>
</organism>
<dbReference type="InterPro" id="IPR020846">
    <property type="entry name" value="MFS_dom"/>
</dbReference>
<dbReference type="PANTHER" id="PTHR23517:SF2">
    <property type="entry name" value="MULTIDRUG RESISTANCE PROTEIN MDTH"/>
    <property type="match status" value="1"/>
</dbReference>
<reference evidence="9 10" key="1">
    <citation type="submission" date="2019-02" db="EMBL/GenBank/DDBJ databases">
        <authorList>
            <person name="Manzano-Marin A."/>
            <person name="Manzano-Marin A."/>
        </authorList>
    </citation>
    <scope>NUCLEOTIDE SEQUENCE [LARGE SCALE GENOMIC DNA]</scope>
    <source>
        <strain evidence="9 10">ErCicuneomaculata</strain>
    </source>
</reference>
<dbReference type="Gene3D" id="1.20.1250.20">
    <property type="entry name" value="MFS general substrate transporter like domains"/>
    <property type="match status" value="1"/>
</dbReference>
<proteinExistence type="predicted"/>
<feature type="transmembrane region" description="Helical" evidence="7">
    <location>
        <begin position="104"/>
        <end position="124"/>
    </location>
</feature>
<keyword evidence="6 7" id="KW-0472">Membrane</keyword>
<keyword evidence="4 7" id="KW-0812">Transmembrane</keyword>
<dbReference type="Pfam" id="PF07690">
    <property type="entry name" value="MFS_1"/>
    <property type="match status" value="1"/>
</dbReference>
<dbReference type="EMBL" id="LR217703">
    <property type="protein sequence ID" value="VFP80137.1"/>
    <property type="molecule type" value="Genomic_DNA"/>
</dbReference>
<dbReference type="CDD" id="cd17472">
    <property type="entry name" value="MFS_YajR_like"/>
    <property type="match status" value="1"/>
</dbReference>
<feature type="transmembrane region" description="Helical" evidence="7">
    <location>
        <begin position="280"/>
        <end position="296"/>
    </location>
</feature>